<reference evidence="3 4" key="1">
    <citation type="journal article" date="2006" name="Science">
        <title>Genome of rice cluster I archaea -- the key methane producers in the rice rhizosphere.</title>
        <authorList>
            <person name="Erkel C."/>
            <person name="Kube M."/>
            <person name="Reinhardt R."/>
            <person name="Liesack W."/>
        </authorList>
    </citation>
    <scope>NUCLEOTIDE SEQUENCE [LARGE SCALE GENOMIC DNA]</scope>
    <source>
        <strain evidence="4">DSM 22066 / NBRC 105507 / MRE50</strain>
    </source>
</reference>
<dbReference type="Pfam" id="PF08350">
    <property type="entry name" value="FilR1_middle"/>
    <property type="match status" value="1"/>
</dbReference>
<dbReference type="InterPro" id="IPR011991">
    <property type="entry name" value="ArsR-like_HTH"/>
</dbReference>
<proteinExistence type="predicted"/>
<dbReference type="InterPro" id="IPR013561">
    <property type="entry name" value="FilR1_middle_dom"/>
</dbReference>
<dbReference type="KEGG" id="rci:RCIX499"/>
<name>Q0W6R7_METAR</name>
<dbReference type="Proteomes" id="UP000000663">
    <property type="component" value="Chromosome"/>
</dbReference>
<gene>
    <name evidence="3" type="ORF">RCIX499</name>
</gene>
<evidence type="ECO:0000259" key="1">
    <source>
        <dbReference type="Pfam" id="PF08350"/>
    </source>
</evidence>
<evidence type="ECO:0000259" key="2">
    <source>
        <dbReference type="Pfam" id="PF25213"/>
    </source>
</evidence>
<keyword evidence="4" id="KW-1185">Reference proteome</keyword>
<dbReference type="AlphaFoldDB" id="Q0W6R7"/>
<dbReference type="EMBL" id="AM114193">
    <property type="protein sequence ID" value="CAJ35926.1"/>
    <property type="molecule type" value="Genomic_DNA"/>
</dbReference>
<dbReference type="InterPro" id="IPR036390">
    <property type="entry name" value="WH_DNA-bd_sf"/>
</dbReference>
<organism evidence="3 4">
    <name type="scientific">Methanocella arvoryzae (strain DSM 22066 / NBRC 105507 / MRE50)</name>
    <dbReference type="NCBI Taxonomy" id="351160"/>
    <lineage>
        <taxon>Archaea</taxon>
        <taxon>Methanobacteriati</taxon>
        <taxon>Methanobacteriota</taxon>
        <taxon>Stenosarchaea group</taxon>
        <taxon>Methanomicrobia</taxon>
        <taxon>Methanocellales</taxon>
        <taxon>Methanocellaceae</taxon>
        <taxon>Methanocella</taxon>
    </lineage>
</organism>
<dbReference type="InterPro" id="IPR057527">
    <property type="entry name" value="HVO_A0261-like_N"/>
</dbReference>
<evidence type="ECO:0008006" key="5">
    <source>
        <dbReference type="Google" id="ProtNLM"/>
    </source>
</evidence>
<dbReference type="eggNOG" id="arCOG04362">
    <property type="taxonomic scope" value="Archaea"/>
</dbReference>
<sequence length="261" mass="29555">MKSDGLLKSTMLSDIRKGILYILAERPMSLAEIRTHFDVTSASIIPRIKDLVKADLISKDDGKYVLTTTGTILVKKLEAMDDLEKVIVNTGEFLNTHDLSPIPARLIDRIDELGDCKVIRNTMEHITAAHDQIYDNLPKAKKIMGIAPVLDPQYPKIYVGLASMKIPVSIIIPENIYKKVEKEYSVFLHEFLSRENTKMYVIDSVRLVLVTTDNFTSIYLYNKNGTFDSMSSLFSSDLSATKWGAELFDSYLQKAREIKIK</sequence>
<evidence type="ECO:0000313" key="4">
    <source>
        <dbReference type="Proteomes" id="UP000000663"/>
    </source>
</evidence>
<dbReference type="CDD" id="cd00090">
    <property type="entry name" value="HTH_ARSR"/>
    <property type="match status" value="1"/>
</dbReference>
<feature type="domain" description="Methanogenesis regulatory protein FilR1 middle" evidence="1">
    <location>
        <begin position="127"/>
        <end position="253"/>
    </location>
</feature>
<evidence type="ECO:0000313" key="3">
    <source>
        <dbReference type="EMBL" id="CAJ35926.1"/>
    </source>
</evidence>
<dbReference type="InterPro" id="IPR036388">
    <property type="entry name" value="WH-like_DNA-bd_sf"/>
</dbReference>
<dbReference type="Gene3D" id="1.10.10.10">
    <property type="entry name" value="Winged helix-like DNA-binding domain superfamily/Winged helix DNA-binding domain"/>
    <property type="match status" value="1"/>
</dbReference>
<accession>Q0W6R7</accession>
<feature type="domain" description="HVO-A0261-like N-terminal" evidence="2">
    <location>
        <begin position="12"/>
        <end position="82"/>
    </location>
</feature>
<protein>
    <recommendedName>
        <fullName evidence="5">Methanogenesis regulatory protein FilR1 middle domain-containing protein</fullName>
    </recommendedName>
</protein>
<dbReference type="SUPFAM" id="SSF46785">
    <property type="entry name" value="Winged helix' DNA-binding domain"/>
    <property type="match status" value="1"/>
</dbReference>
<dbReference type="PIRSF" id="PIRSF006692">
    <property type="entry name" value="TF_HTH_AF0396_prd"/>
    <property type="match status" value="1"/>
</dbReference>
<dbReference type="InterPro" id="IPR016490">
    <property type="entry name" value="Tscrpt_reg_HTH_AF0396-typ3"/>
</dbReference>
<dbReference type="Pfam" id="PF25213">
    <property type="entry name" value="HVO_A0261_N"/>
    <property type="match status" value="1"/>
</dbReference>